<dbReference type="PANTHER" id="PTHR47099:SF1">
    <property type="entry name" value="METHYLCOBAMIDE:COM METHYLTRANSFERASE MTBA"/>
    <property type="match status" value="1"/>
</dbReference>
<organism evidence="2 3">
    <name type="scientific">Anaeromassilibacillus senegalensis</name>
    <dbReference type="NCBI Taxonomy" id="1673717"/>
    <lineage>
        <taxon>Bacteria</taxon>
        <taxon>Bacillati</taxon>
        <taxon>Bacillota</taxon>
        <taxon>Clostridia</taxon>
        <taxon>Eubacteriales</taxon>
        <taxon>Acutalibacteraceae</taxon>
        <taxon>Anaeromassilibacillus</taxon>
    </lineage>
</organism>
<feature type="domain" description="Uroporphyrinogen decarboxylase (URO-D)" evidence="1">
    <location>
        <begin position="141"/>
        <end position="320"/>
    </location>
</feature>
<comment type="caution">
    <text evidence="2">The sequence shown here is derived from an EMBL/GenBank/DDBJ whole genome shotgun (WGS) entry which is preliminary data.</text>
</comment>
<dbReference type="InterPro" id="IPR000257">
    <property type="entry name" value="Uroporphyrinogen_deCOase"/>
</dbReference>
<dbReference type="Pfam" id="PF01208">
    <property type="entry name" value="URO-D"/>
    <property type="match status" value="1"/>
</dbReference>
<reference evidence="2 3" key="1">
    <citation type="submission" date="2020-12" db="EMBL/GenBank/DDBJ databases">
        <title>Whole genome sequences of gut porcine anaerobes.</title>
        <authorList>
            <person name="Kubasova T."/>
            <person name="Jahodarova E."/>
            <person name="Rychlik I."/>
        </authorList>
    </citation>
    <scope>NUCLEOTIDE SEQUENCE [LARGE SCALE GENOMIC DNA]</scope>
    <source>
        <strain evidence="2 3">An867</strain>
    </source>
</reference>
<dbReference type="InterPro" id="IPR038071">
    <property type="entry name" value="UROD/MetE-like_sf"/>
</dbReference>
<keyword evidence="3" id="KW-1185">Reference proteome</keyword>
<dbReference type="RefSeq" id="WP_235323523.1">
    <property type="nucleotide sequence ID" value="NZ_JAFBIT010000002.1"/>
</dbReference>
<proteinExistence type="predicted"/>
<dbReference type="Gene3D" id="3.20.20.210">
    <property type="match status" value="1"/>
</dbReference>
<sequence length="326" mass="37336">MKMTHKERAIAALTRQIPDHIPTFELEFQLAEEMFGKPLFPPELKPGRIETLSALEKERKIYEMAEYTAYVYKELDYSIIPLMMVGDSDYWDKQGKLPPEFVQYARYLREFTEGKVLLAHHGDGTYSIPDGNDMYEFAYRIADDPEGVCEQAQKMADWAIDRNKKLHEAGVDVLLLCCDYCYNTGPFLSPDMFRQFIQPYLYQIIQAGKADGQYTIKHTDGNIMPILDQLVECEPHALHSLDPMAGVDIREVKRLVGDKVCLCGNVHCAAMQTGTEEDVIASAEYCLTYGKPGGGYIFCTSNVPFKGMPPERYQLILDVWKRMRDY</sequence>
<evidence type="ECO:0000313" key="2">
    <source>
        <dbReference type="EMBL" id="MCF2652472.1"/>
    </source>
</evidence>
<evidence type="ECO:0000259" key="1">
    <source>
        <dbReference type="Pfam" id="PF01208"/>
    </source>
</evidence>
<dbReference type="SUPFAM" id="SSF51726">
    <property type="entry name" value="UROD/MetE-like"/>
    <property type="match status" value="1"/>
</dbReference>
<name>A0ABS9CQN2_9FIRM</name>
<dbReference type="PANTHER" id="PTHR47099">
    <property type="entry name" value="METHYLCOBAMIDE:COM METHYLTRANSFERASE MTBA"/>
    <property type="match status" value="1"/>
</dbReference>
<accession>A0ABS9CQN2</accession>
<gene>
    <name evidence="2" type="ORF">JQM67_07645</name>
</gene>
<protein>
    <recommendedName>
        <fullName evidence="1">Uroporphyrinogen decarboxylase (URO-D) domain-containing protein</fullName>
    </recommendedName>
</protein>
<evidence type="ECO:0000313" key="3">
    <source>
        <dbReference type="Proteomes" id="UP001299220"/>
    </source>
</evidence>
<dbReference type="InterPro" id="IPR052024">
    <property type="entry name" value="Methanogen_methyltrans"/>
</dbReference>
<dbReference type="EMBL" id="JAFBIT010000002">
    <property type="protein sequence ID" value="MCF2652472.1"/>
    <property type="molecule type" value="Genomic_DNA"/>
</dbReference>
<dbReference type="Proteomes" id="UP001299220">
    <property type="component" value="Unassembled WGS sequence"/>
</dbReference>